<dbReference type="AlphaFoldDB" id="A0A1I8BY64"/>
<proteinExistence type="predicted"/>
<sequence>MPKSKKLRYTSDKSDDSDYQFESNEEDDKSSQPIVATSSGRLVRPSLSNTSKTGKNDETNNKEDNDISVQVPMQRIKNHDIERTCAPDFSKIVRYLTSVKQTRDNSINLLNEEELKAMKSGRQTLSQFWQSRINTICPTSKNIKPSEFSCWKRIDDLSPSLTRWIGTHSIGLIIQGSVPNGIQSLLDDEIEKIASTERQPLPFKLPRKRGRPRKDDLSRTNRLLATPLAEPTEKNSLTVNEHLQSLVSKQIEATTSIINQMKKGKGRSTNNSMASALIDSSTSLPSTSFSSTIQRTHQTRLKNNISSLNQKSQQKSKSTKNSPQKAVKMEVEDFSLPAEFSHGINFSTEPPLLSSLSTNNERIKNDKTKATSNRSHSSKDIPKTTTLDEASSSVLPSTSNKQNQTQKFQNGDNLHSKSPLSKPSLRKETGKTQPKYNSNGGVDLPVLNEKQINIPIFSGQTLPFEFDVSPAVQRYESVQVVDIVNNLLSEPSTTTETTTYNSLIPDQNGLDSAYQNRIEHQKLKKIKSNRRFAQTLFCGGPIADIAVCPHALPDGNELFVVATFADEKYLDCRPTEDEHSYLQIWTTTTKFTDNFDTQTNIPSDLDALINTNSSSTSAENNTPLVLESIPLLTLCHSPLRNIKTEEGNIRRNNSISSLKEGLDSIPLLKVQWSPFDGSRHIAAISASWFVYIWSIFGDSNEVTLPLWTLPIDGLLSSPMSIGWLEQDKICVSYRNRQFNVHQLQSPSAEMSTYSTRLILECESAKGSGIFCNTRPLLFSGAITFDSYAFNYLGTQQQALCYLALQQKMSGKDDGFIESVMASNLSNCHQIRLTSACICPNSGICSSVGADGRMCCSLNGRLAPKNVIDVDNFMHGRALLQLISHRKNPINYEDDNNTENKSIFCYSHVDCLTEKSLEVRLGDCAILEQKNERVNGRSFPETCVDRRLESLTVVDCSYNTVGLTFCGGDSGLVFIVPCTL</sequence>
<feature type="region of interest" description="Disordered" evidence="1">
    <location>
        <begin position="303"/>
        <end position="327"/>
    </location>
</feature>
<feature type="compositionally biased region" description="Basic and acidic residues" evidence="1">
    <location>
        <begin position="54"/>
        <end position="65"/>
    </location>
</feature>
<dbReference type="WBParaSite" id="MhA1_Contig773.frz3.gene21">
    <property type="protein sequence ID" value="MhA1_Contig773.frz3.gene21"/>
    <property type="gene ID" value="MhA1_Contig773.frz3.gene21"/>
</dbReference>
<name>A0A1I8BY64_MELHA</name>
<dbReference type="SUPFAM" id="SSF50978">
    <property type="entry name" value="WD40 repeat-like"/>
    <property type="match status" value="1"/>
</dbReference>
<dbReference type="InterPro" id="IPR036322">
    <property type="entry name" value="WD40_repeat_dom_sf"/>
</dbReference>
<feature type="compositionally biased region" description="Polar residues" evidence="1">
    <location>
        <begin position="431"/>
        <end position="440"/>
    </location>
</feature>
<feature type="compositionally biased region" description="Polar residues" evidence="1">
    <location>
        <begin position="31"/>
        <end position="53"/>
    </location>
</feature>
<reference evidence="3" key="1">
    <citation type="submission" date="2016-11" db="UniProtKB">
        <authorList>
            <consortium name="WormBaseParasite"/>
        </authorList>
    </citation>
    <scope>IDENTIFICATION</scope>
</reference>
<organism evidence="2 3">
    <name type="scientific">Meloidogyne hapla</name>
    <name type="common">Root-knot nematode worm</name>
    <dbReference type="NCBI Taxonomy" id="6305"/>
    <lineage>
        <taxon>Eukaryota</taxon>
        <taxon>Metazoa</taxon>
        <taxon>Ecdysozoa</taxon>
        <taxon>Nematoda</taxon>
        <taxon>Chromadorea</taxon>
        <taxon>Rhabditida</taxon>
        <taxon>Tylenchina</taxon>
        <taxon>Tylenchomorpha</taxon>
        <taxon>Tylenchoidea</taxon>
        <taxon>Meloidogynidae</taxon>
        <taxon>Meloidogyninae</taxon>
        <taxon>Meloidogyne</taxon>
    </lineage>
</organism>
<feature type="compositionally biased region" description="Low complexity" evidence="1">
    <location>
        <begin position="303"/>
        <end position="325"/>
    </location>
</feature>
<feature type="region of interest" description="Disordered" evidence="1">
    <location>
        <begin position="1"/>
        <end position="68"/>
    </location>
</feature>
<feature type="compositionally biased region" description="Acidic residues" evidence="1">
    <location>
        <begin position="17"/>
        <end position="28"/>
    </location>
</feature>
<evidence type="ECO:0000256" key="1">
    <source>
        <dbReference type="SAM" id="MobiDB-lite"/>
    </source>
</evidence>
<protein>
    <submittedName>
        <fullName evidence="3">WD_REPEATS_REGION domain-containing protein</fullName>
    </submittedName>
</protein>
<feature type="region of interest" description="Disordered" evidence="1">
    <location>
        <begin position="197"/>
        <end position="237"/>
    </location>
</feature>
<accession>A0A1I8BY64</accession>
<feature type="region of interest" description="Disordered" evidence="1">
    <location>
        <begin position="365"/>
        <end position="443"/>
    </location>
</feature>
<evidence type="ECO:0000313" key="2">
    <source>
        <dbReference type="Proteomes" id="UP000095281"/>
    </source>
</evidence>
<keyword evidence="2" id="KW-1185">Reference proteome</keyword>
<dbReference type="Proteomes" id="UP000095281">
    <property type="component" value="Unplaced"/>
</dbReference>
<evidence type="ECO:0000313" key="3">
    <source>
        <dbReference type="WBParaSite" id="MhA1_Contig773.frz3.gene21"/>
    </source>
</evidence>
<feature type="compositionally biased region" description="Polar residues" evidence="1">
    <location>
        <begin position="383"/>
        <end position="413"/>
    </location>
</feature>